<dbReference type="PANTHER" id="PTHR30023">
    <property type="entry name" value="D-ALANYL-D-ALANINE CARBOXYPEPTIDASE"/>
    <property type="match status" value="1"/>
</dbReference>
<dbReference type="PRINTS" id="PR00922">
    <property type="entry name" value="DADACBPTASE3"/>
</dbReference>
<dbReference type="GO" id="GO:0004180">
    <property type="term" value="F:carboxypeptidase activity"/>
    <property type="evidence" value="ECO:0007669"/>
    <property type="project" value="UniProtKB-KW"/>
</dbReference>
<proteinExistence type="inferred from homology"/>
<keyword evidence="4" id="KW-0645">Protease</keyword>
<dbReference type="InterPro" id="IPR012338">
    <property type="entry name" value="Beta-lactam/transpept-like"/>
</dbReference>
<evidence type="ECO:0000256" key="1">
    <source>
        <dbReference type="ARBA" id="ARBA00006096"/>
    </source>
</evidence>
<comment type="caution">
    <text evidence="4">The sequence shown here is derived from an EMBL/GenBank/DDBJ whole genome shotgun (WGS) entry which is preliminary data.</text>
</comment>
<keyword evidence="5" id="KW-1185">Reference proteome</keyword>
<dbReference type="PANTHER" id="PTHR30023:SF0">
    <property type="entry name" value="PENICILLIN-SENSITIVE CARBOXYPEPTIDASE A"/>
    <property type="match status" value="1"/>
</dbReference>
<dbReference type="InterPro" id="IPR000667">
    <property type="entry name" value="Peptidase_S13"/>
</dbReference>
<organism evidence="4 5">
    <name type="scientific">Streptomyces coacervatus</name>
    <dbReference type="NCBI Taxonomy" id="647381"/>
    <lineage>
        <taxon>Bacteria</taxon>
        <taxon>Bacillati</taxon>
        <taxon>Actinomycetota</taxon>
        <taxon>Actinomycetes</taxon>
        <taxon>Kitasatosporales</taxon>
        <taxon>Streptomycetaceae</taxon>
        <taxon>Streptomyces</taxon>
    </lineage>
</organism>
<accession>A0ABP7HW12</accession>
<gene>
    <name evidence="4" type="primary">dacB</name>
    <name evidence="4" type="ORF">GCM10022403_039980</name>
</gene>
<feature type="region of interest" description="Disordered" evidence="3">
    <location>
        <begin position="119"/>
        <end position="153"/>
    </location>
</feature>
<comment type="similarity">
    <text evidence="1">Belongs to the peptidase S13 family.</text>
</comment>
<evidence type="ECO:0000313" key="5">
    <source>
        <dbReference type="Proteomes" id="UP001501009"/>
    </source>
</evidence>
<dbReference type="SUPFAM" id="SSF56601">
    <property type="entry name" value="beta-lactamase/transpeptidase-like"/>
    <property type="match status" value="1"/>
</dbReference>
<evidence type="ECO:0000256" key="3">
    <source>
        <dbReference type="SAM" id="MobiDB-lite"/>
    </source>
</evidence>
<dbReference type="EMBL" id="BAABDE010000017">
    <property type="protein sequence ID" value="GAA3801721.1"/>
    <property type="molecule type" value="Genomic_DNA"/>
</dbReference>
<name>A0ABP7HW12_9ACTN</name>
<protein>
    <submittedName>
        <fullName evidence="4">D-alanyl-D-alanine carboxypeptidase/D-alanyl-D-alanine-endopeptidase</fullName>
    </submittedName>
</protein>
<keyword evidence="4" id="KW-0121">Carboxypeptidase</keyword>
<dbReference type="Gene3D" id="3.40.710.10">
    <property type="entry name" value="DD-peptidase/beta-lactamase superfamily"/>
    <property type="match status" value="2"/>
</dbReference>
<feature type="compositionally biased region" description="Basic and acidic residues" evidence="3">
    <location>
        <begin position="119"/>
        <end position="130"/>
    </location>
</feature>
<keyword evidence="2" id="KW-0378">Hydrolase</keyword>
<reference evidence="5" key="1">
    <citation type="journal article" date="2019" name="Int. J. Syst. Evol. Microbiol.">
        <title>The Global Catalogue of Microorganisms (GCM) 10K type strain sequencing project: providing services to taxonomists for standard genome sequencing and annotation.</title>
        <authorList>
            <consortium name="The Broad Institute Genomics Platform"/>
            <consortium name="The Broad Institute Genome Sequencing Center for Infectious Disease"/>
            <person name="Wu L."/>
            <person name="Ma J."/>
        </authorList>
    </citation>
    <scope>NUCLEOTIDE SEQUENCE [LARGE SCALE GENOMIC DNA]</scope>
    <source>
        <strain evidence="5">JCM 17138</strain>
    </source>
</reference>
<evidence type="ECO:0000256" key="2">
    <source>
        <dbReference type="ARBA" id="ARBA00022801"/>
    </source>
</evidence>
<dbReference type="RefSeq" id="WP_275777790.1">
    <property type="nucleotide sequence ID" value="NZ_BAABDE010000017.1"/>
</dbReference>
<evidence type="ECO:0000313" key="4">
    <source>
        <dbReference type="EMBL" id="GAA3801721.1"/>
    </source>
</evidence>
<sequence length="553" mass="56232">MVVPELRPWRAAKPQVVRAANAVRPRLARAAGTVRPQLERAANAVRPRLERAATAAKPQLARVRPARIRWPKTVRTWQFTAGAATAGVALAVTVATAAGPWDSTGQRTAEVDRAAALDHTGGADHDRNGDTSDSGGTTAGGPRPAPSAASVLTGLGGATSTVRSAPTATALSGVLDPLLKDAALGARHTAAVVDVATGKRLYGTGADDALTPASVTKIATAVAALSTLGADHRLTTRTALEPDTKELVLVGGGDPTLTAHEEADGWASLRDLADRTATALKKRGIKEVTLSYDTTLYAGPELHPIGVNGNLAPVSALMADEGRTDDSTSGPVTRVTDPAADAARTFGTFLAGQGIKTTSPGPSKATTRAENLAAVSSPPLSSLVERMLTNSDNDIAEALARQTAAATGQRASFDGGASAIAGALKKLELPLKGAQFHDGSGLDRDDRLTADLLTALLVKAGDPAHPELRPVLTGLPVAGFTGTLTSRYTGGAAGVVRAKTGTLTGVNTLAGTVVDQDGRLLAFAFLASDTTSPLEAQSALDRTATALAACGCS</sequence>
<dbReference type="Proteomes" id="UP001501009">
    <property type="component" value="Unassembled WGS sequence"/>
</dbReference>
<dbReference type="NCBIfam" id="TIGR00666">
    <property type="entry name" value="PBP4"/>
    <property type="match status" value="1"/>
</dbReference>
<feature type="compositionally biased region" description="Low complexity" evidence="3">
    <location>
        <begin position="131"/>
        <end position="150"/>
    </location>
</feature>
<dbReference type="Pfam" id="PF02113">
    <property type="entry name" value="Peptidase_S13"/>
    <property type="match status" value="2"/>
</dbReference>